<organism evidence="3">
    <name type="scientific">Spathaspora passalidarum (strain NRRL Y-27907 / 11-Y1)</name>
    <dbReference type="NCBI Taxonomy" id="619300"/>
    <lineage>
        <taxon>Eukaryota</taxon>
        <taxon>Fungi</taxon>
        <taxon>Dikarya</taxon>
        <taxon>Ascomycota</taxon>
        <taxon>Saccharomycotina</taxon>
        <taxon>Pichiomycetes</taxon>
        <taxon>Debaryomycetaceae</taxon>
        <taxon>Spathaspora</taxon>
    </lineage>
</organism>
<sequence length="813" mass="90356">MDFEERLEEAEQLDAPSLVGSSLRSADDSIHNNYIHPEKYHSTAKSSSSSKFSQSISASLDDLINEGALLASEEDFDNYLDTDGSVKPDIKFEPIEEKADEENSDDKDETEKVKQPETKETDDVEESNESNTASGIPSSPVQVSEAVTGAEQEPTSTTGNSLYENENYSTPNLSEYQLENEIKDHSQLLESVKSYDHNKLPRSEASTREHSAGFSPAAKKSITTPQAVPQRTEGLVAVSREGIHSPFFYTDRPRSRSRSANPPGSRSGNRSSSRSSSSLKPHLARGDSYKNTNVDEPSKYELPPDLALQKEKEEGDSESVSVQSYEGEVEEEEEEDRRTRYSRPTMGESIAAAEAAAAALKAESSTFKANAPPATQFGMGNYDEKPITRDPSLVTTGDYTNFEVDSPRNALPPTSNLYGARSASSTNYLRSISRSRSRARTTEIAHGPSLDDKNDANPHQLQQEGALISDDPYASIDELDTMVEEVLHGKPANEEEEESKKEILDKVGGIGLDDDKEPPSVVIDEPAKEENDKEKVKAEKEEEQQVTKEEKTDEEPKAKEEVIEPESKEVEEVIEPESKEAEKVIEPESKEAEKVIEPESKEVEEEAVLVEKPTDSEKEKEHENVAVEEETESKTKEVEVAPVAKEDDITPVGNKTEEPFPVEKEVKSESKELEVTPVEKEAESEPKEEPEVETTAPKESPVVDDDLDDLDISPEELRKHLESLPIYLFTSLAGGMQIMPRTNRLVTILNANGIKFEYRDLGTDEEAKKIWKRQAGGKTLPGIVRGDDFIGNWHDIDEANEEYKLHELLYETL</sequence>
<gene>
    <name evidence="2" type="ORF">SPAPADRAFT_52418</name>
</gene>
<name>G3ATU7_SPAPN</name>
<feature type="compositionally biased region" description="Acidic residues" evidence="1">
    <location>
        <begin position="1"/>
        <end position="12"/>
    </location>
</feature>
<dbReference type="InterPro" id="IPR036249">
    <property type="entry name" value="Thioredoxin-like_sf"/>
</dbReference>
<dbReference type="GeneID" id="18871676"/>
<dbReference type="RefSeq" id="XP_007377294.1">
    <property type="nucleotide sequence ID" value="XM_007377232.1"/>
</dbReference>
<feature type="compositionally biased region" description="Basic and acidic residues" evidence="1">
    <location>
        <begin position="109"/>
        <end position="121"/>
    </location>
</feature>
<feature type="compositionally biased region" description="Polar residues" evidence="1">
    <location>
        <begin position="153"/>
        <end position="169"/>
    </location>
</feature>
<feature type="region of interest" description="Disordered" evidence="1">
    <location>
        <begin position="1"/>
        <end position="57"/>
    </location>
</feature>
<feature type="compositionally biased region" description="Acidic residues" evidence="1">
    <location>
        <begin position="98"/>
        <end position="108"/>
    </location>
</feature>
<feature type="region of interest" description="Disordered" evidence="1">
    <location>
        <begin position="404"/>
        <end position="441"/>
    </location>
</feature>
<feature type="compositionally biased region" description="Basic and acidic residues" evidence="1">
    <location>
        <begin position="184"/>
        <end position="211"/>
    </location>
</feature>
<proteinExistence type="predicted"/>
<dbReference type="PROSITE" id="PS51354">
    <property type="entry name" value="GLUTAREDOXIN_2"/>
    <property type="match status" value="1"/>
</dbReference>
<feature type="region of interest" description="Disordered" evidence="1">
    <location>
        <begin position="486"/>
        <end position="706"/>
    </location>
</feature>
<feature type="region of interest" description="Disordered" evidence="1">
    <location>
        <begin position="184"/>
        <end position="346"/>
    </location>
</feature>
<protein>
    <submittedName>
        <fullName evidence="2">Uncharacterized protein</fullName>
    </submittedName>
</protein>
<evidence type="ECO:0000313" key="3">
    <source>
        <dbReference type="Proteomes" id="UP000000709"/>
    </source>
</evidence>
<feature type="region of interest" description="Disordered" evidence="1">
    <location>
        <begin position="73"/>
        <end position="169"/>
    </location>
</feature>
<dbReference type="HOGENOM" id="CLU_006973_0_0_1"/>
<feature type="compositionally biased region" description="Polar residues" evidence="1">
    <location>
        <begin position="129"/>
        <end position="142"/>
    </location>
</feature>
<dbReference type="OMA" id="SYKSTHE"/>
<dbReference type="InterPro" id="IPR006993">
    <property type="entry name" value="Glut_rich_SH3-bd"/>
</dbReference>
<feature type="compositionally biased region" description="Basic and acidic residues" evidence="1">
    <location>
        <begin position="525"/>
        <end position="601"/>
    </location>
</feature>
<feature type="compositionally biased region" description="Polar residues" evidence="1">
    <location>
        <begin position="412"/>
        <end position="429"/>
    </location>
</feature>
<feature type="compositionally biased region" description="Basic and acidic residues" evidence="1">
    <location>
        <begin position="655"/>
        <end position="689"/>
    </location>
</feature>
<dbReference type="SUPFAM" id="SSF52833">
    <property type="entry name" value="Thioredoxin-like"/>
    <property type="match status" value="1"/>
</dbReference>
<dbReference type="EMBL" id="GL996505">
    <property type="protein sequence ID" value="EGW30323.1"/>
    <property type="molecule type" value="Genomic_DNA"/>
</dbReference>
<dbReference type="AlphaFoldDB" id="G3ATU7"/>
<feature type="compositionally biased region" description="Basic and acidic residues" evidence="1">
    <location>
        <begin position="612"/>
        <end position="625"/>
    </location>
</feature>
<dbReference type="Proteomes" id="UP000000709">
    <property type="component" value="Unassembled WGS sequence"/>
</dbReference>
<evidence type="ECO:0000256" key="1">
    <source>
        <dbReference type="SAM" id="MobiDB-lite"/>
    </source>
</evidence>
<feature type="compositionally biased region" description="Low complexity" evidence="1">
    <location>
        <begin position="43"/>
        <end position="57"/>
    </location>
</feature>
<dbReference type="STRING" id="619300.G3ATU7"/>
<keyword evidence="3" id="KW-1185">Reference proteome</keyword>
<feature type="compositionally biased region" description="Low complexity" evidence="1">
    <location>
        <begin position="258"/>
        <end position="278"/>
    </location>
</feature>
<dbReference type="OrthoDB" id="9932926at2759"/>
<reference evidence="2 3" key="1">
    <citation type="journal article" date="2011" name="Proc. Natl. Acad. Sci. U.S.A.">
        <title>Comparative genomics of xylose-fermenting fungi for enhanced biofuel production.</title>
        <authorList>
            <person name="Wohlbach D.J."/>
            <person name="Kuo A."/>
            <person name="Sato T.K."/>
            <person name="Potts K.M."/>
            <person name="Salamov A.A."/>
            <person name="LaButti K.M."/>
            <person name="Sun H."/>
            <person name="Clum A."/>
            <person name="Pangilinan J.L."/>
            <person name="Lindquist E.A."/>
            <person name="Lucas S."/>
            <person name="Lapidus A."/>
            <person name="Jin M."/>
            <person name="Gunawan C."/>
            <person name="Balan V."/>
            <person name="Dale B.E."/>
            <person name="Jeffries T.W."/>
            <person name="Zinkel R."/>
            <person name="Barry K.W."/>
            <person name="Grigoriev I.V."/>
            <person name="Gasch A.P."/>
        </authorList>
    </citation>
    <scope>NUCLEOTIDE SEQUENCE [LARGE SCALE GENOMIC DNA]</scope>
    <source>
        <strain evidence="3">NRRL Y-27907 / 11-Y1</strain>
    </source>
</reference>
<dbReference type="Gene3D" id="3.40.30.10">
    <property type="entry name" value="Glutaredoxin"/>
    <property type="match status" value="1"/>
</dbReference>
<dbReference type="InParanoid" id="G3ATU7"/>
<feature type="compositionally biased region" description="Basic and acidic residues" evidence="1">
    <location>
        <begin position="84"/>
        <end position="97"/>
    </location>
</feature>
<feature type="compositionally biased region" description="Basic and acidic residues" evidence="1">
    <location>
        <begin position="632"/>
        <end position="648"/>
    </location>
</feature>
<dbReference type="KEGG" id="spaa:SPAPADRAFT_52418"/>
<dbReference type="Pfam" id="PF04908">
    <property type="entry name" value="SH3BGR"/>
    <property type="match status" value="1"/>
</dbReference>
<accession>G3ATU7</accession>
<feature type="compositionally biased region" description="Basic and acidic residues" evidence="1">
    <location>
        <begin position="25"/>
        <end position="41"/>
    </location>
</feature>
<evidence type="ECO:0000313" key="2">
    <source>
        <dbReference type="EMBL" id="EGW30323.1"/>
    </source>
</evidence>
<dbReference type="eggNOG" id="KOG1181">
    <property type="taxonomic scope" value="Eukaryota"/>
</dbReference>
<feature type="compositionally biased region" description="Basic and acidic residues" evidence="1">
    <location>
        <begin position="486"/>
        <end position="505"/>
    </location>
</feature>